<evidence type="ECO:0000313" key="1">
    <source>
        <dbReference type="EMBL" id="SVA93128.1"/>
    </source>
</evidence>
<dbReference type="Gene3D" id="3.20.20.60">
    <property type="entry name" value="Phosphoenolpyruvate-binding domains"/>
    <property type="match status" value="1"/>
</dbReference>
<dbReference type="Pfam" id="PF13714">
    <property type="entry name" value="PEP_mutase"/>
    <property type="match status" value="1"/>
</dbReference>
<accession>A0A381ZV05</accession>
<dbReference type="PANTHER" id="PTHR42905">
    <property type="entry name" value="PHOSPHOENOLPYRUVATE CARBOXYLASE"/>
    <property type="match status" value="1"/>
</dbReference>
<dbReference type="GO" id="GO:0016833">
    <property type="term" value="F:oxo-acid-lyase activity"/>
    <property type="evidence" value="ECO:0007669"/>
    <property type="project" value="UniProtKB-ARBA"/>
</dbReference>
<dbReference type="InterPro" id="IPR015813">
    <property type="entry name" value="Pyrv/PenolPyrv_kinase-like_dom"/>
</dbReference>
<dbReference type="PANTHER" id="PTHR42905:SF5">
    <property type="entry name" value="CARBOXYVINYL-CARBOXYPHOSPHONATE PHOSPHORYLMUTASE, CHLOROPLASTIC"/>
    <property type="match status" value="1"/>
</dbReference>
<organism evidence="1">
    <name type="scientific">marine metagenome</name>
    <dbReference type="NCBI Taxonomy" id="408172"/>
    <lineage>
        <taxon>unclassified sequences</taxon>
        <taxon>metagenomes</taxon>
        <taxon>ecological metagenomes</taxon>
    </lineage>
</organism>
<evidence type="ECO:0008006" key="2">
    <source>
        <dbReference type="Google" id="ProtNLM"/>
    </source>
</evidence>
<reference evidence="1" key="1">
    <citation type="submission" date="2018-05" db="EMBL/GenBank/DDBJ databases">
        <authorList>
            <person name="Lanie J.A."/>
            <person name="Ng W.-L."/>
            <person name="Kazmierczak K.M."/>
            <person name="Andrzejewski T.M."/>
            <person name="Davidsen T.M."/>
            <person name="Wayne K.J."/>
            <person name="Tettelin H."/>
            <person name="Glass J.I."/>
            <person name="Rusch D."/>
            <person name="Podicherti R."/>
            <person name="Tsui H.-C.T."/>
            <person name="Winkler M.E."/>
        </authorList>
    </citation>
    <scope>NUCLEOTIDE SEQUENCE</scope>
</reference>
<dbReference type="SUPFAM" id="SSF51621">
    <property type="entry name" value="Phosphoenolpyruvate/pyruvate domain"/>
    <property type="match status" value="1"/>
</dbReference>
<protein>
    <recommendedName>
        <fullName evidence="2">Carboxyvinyl-carboxyphosphonate phosphorylmutase</fullName>
    </recommendedName>
</protein>
<dbReference type="CDD" id="cd00377">
    <property type="entry name" value="ICL_PEPM"/>
    <property type="match status" value="1"/>
</dbReference>
<proteinExistence type="predicted"/>
<dbReference type="AlphaFoldDB" id="A0A381ZV05"/>
<dbReference type="EMBL" id="UINC01022785">
    <property type="protein sequence ID" value="SVA93128.1"/>
    <property type="molecule type" value="Genomic_DNA"/>
</dbReference>
<name>A0A381ZV05_9ZZZZ</name>
<dbReference type="InterPro" id="IPR040442">
    <property type="entry name" value="Pyrv_kinase-like_dom_sf"/>
</dbReference>
<gene>
    <name evidence="1" type="ORF">METZ01_LOCUS145982</name>
</gene>
<sequence>MVLAPFVYDGFTAMIAEGQGAQAVYMTGHGTSAQIGLPDVGLTSMAEMVANLGYITEGVDVPVIADADTGYGNAINVQRTVREYENAGAAAMHIEDQVFPKRCGFFEGKQCVPMEEHVQKIRAALDARSEPNLVIIARTDAVAPNGWDDAIRRAEAYRSAGADLVFVDGIKTVDDMDTYTTRLVEQGLPCLYNGDLLPAPEVAKRGFKIMITGGGHALSYAAVRQALLDLKQGGGGEGRDLEQFNTITSLLGLPEIYELEKCYASN</sequence>
<dbReference type="InterPro" id="IPR039556">
    <property type="entry name" value="ICL/PEPM"/>
</dbReference>